<accession>A0ABD6CV94</accession>
<dbReference type="Gene3D" id="6.10.140.1340">
    <property type="match status" value="1"/>
</dbReference>
<dbReference type="RefSeq" id="WP_256406998.1">
    <property type="nucleotide sequence ID" value="NZ_CP187151.1"/>
</dbReference>
<protein>
    <submittedName>
        <fullName evidence="3">DUF2892 domain-containing protein</fullName>
    </submittedName>
</protein>
<keyword evidence="1" id="KW-0812">Transmembrane</keyword>
<dbReference type="AlphaFoldDB" id="A0ABD6CV94"/>
<feature type="domain" description="Inner membrane protein YgaP-like transmembrane" evidence="2">
    <location>
        <begin position="4"/>
        <end position="53"/>
    </location>
</feature>
<name>A0ABD6CV94_9EURY</name>
<keyword evidence="1" id="KW-1133">Transmembrane helix</keyword>
<evidence type="ECO:0000313" key="4">
    <source>
        <dbReference type="Proteomes" id="UP001597075"/>
    </source>
</evidence>
<evidence type="ECO:0000256" key="1">
    <source>
        <dbReference type="SAM" id="Phobius"/>
    </source>
</evidence>
<evidence type="ECO:0000313" key="3">
    <source>
        <dbReference type="EMBL" id="MFD1632200.1"/>
    </source>
</evidence>
<evidence type="ECO:0000259" key="2">
    <source>
        <dbReference type="Pfam" id="PF11127"/>
    </source>
</evidence>
<organism evidence="3 4">
    <name type="scientific">Haloplanus ruber</name>
    <dbReference type="NCBI Taxonomy" id="869892"/>
    <lineage>
        <taxon>Archaea</taxon>
        <taxon>Methanobacteriati</taxon>
        <taxon>Methanobacteriota</taxon>
        <taxon>Stenosarchaea group</taxon>
        <taxon>Halobacteria</taxon>
        <taxon>Halobacteriales</taxon>
        <taxon>Haloferacaceae</taxon>
        <taxon>Haloplanus</taxon>
    </lineage>
</organism>
<dbReference type="Proteomes" id="UP001597075">
    <property type="component" value="Unassembled WGS sequence"/>
</dbReference>
<proteinExistence type="predicted"/>
<keyword evidence="4" id="KW-1185">Reference proteome</keyword>
<dbReference type="Pfam" id="PF11127">
    <property type="entry name" value="YgaP-like_TM"/>
    <property type="match status" value="1"/>
</dbReference>
<dbReference type="EMBL" id="JBHUDL010000003">
    <property type="protein sequence ID" value="MFD1632200.1"/>
    <property type="molecule type" value="Genomic_DNA"/>
</dbReference>
<reference evidence="3 4" key="1">
    <citation type="journal article" date="2019" name="Int. J. Syst. Evol. Microbiol.">
        <title>The Global Catalogue of Microorganisms (GCM) 10K type strain sequencing project: providing services to taxonomists for standard genome sequencing and annotation.</title>
        <authorList>
            <consortium name="The Broad Institute Genomics Platform"/>
            <consortium name="The Broad Institute Genome Sequencing Center for Infectious Disease"/>
            <person name="Wu L."/>
            <person name="Ma J."/>
        </authorList>
    </citation>
    <scope>NUCLEOTIDE SEQUENCE [LARGE SCALE GENOMIC DNA]</scope>
    <source>
        <strain evidence="3 4">CGMCC 1.10594</strain>
    </source>
</reference>
<dbReference type="InterPro" id="IPR021309">
    <property type="entry name" value="YgaP-like_TM"/>
</dbReference>
<comment type="caution">
    <text evidence="3">The sequence shown here is derived from an EMBL/GenBank/DDBJ whole genome shotgun (WGS) entry which is preliminary data.</text>
</comment>
<keyword evidence="1" id="KW-0472">Membrane</keyword>
<gene>
    <name evidence="3" type="ORF">ACFSBJ_00350</name>
</gene>
<sequence>MANQCDRFVRLVAGTVVLVGFLLGWFVNEWFFLVDAFAGINLLQSTVTGVCPPRGVCRLWRRSGGTSQR</sequence>
<feature type="transmembrane region" description="Helical" evidence="1">
    <location>
        <begin position="7"/>
        <end position="27"/>
    </location>
</feature>